<dbReference type="PROSITE" id="PS50294">
    <property type="entry name" value="WD_REPEATS_REGION"/>
    <property type="match status" value="1"/>
</dbReference>
<dbReference type="EMBL" id="WIGN01000336">
    <property type="protein sequence ID" value="KAF6798278.1"/>
    <property type="molecule type" value="Genomic_DNA"/>
</dbReference>
<dbReference type="Pfam" id="PF17100">
    <property type="entry name" value="NACHT_N"/>
    <property type="match status" value="1"/>
</dbReference>
<feature type="domain" description="NWD NACHT-NTPase N-terminal" evidence="9">
    <location>
        <begin position="30"/>
        <end position="264"/>
    </location>
</feature>
<feature type="region of interest" description="Disordered" evidence="8">
    <location>
        <begin position="56"/>
        <end position="91"/>
    </location>
</feature>
<comment type="function">
    <text evidence="6">Involved in mitochondrial fission. Acts as an adapter protein required to form mitochondrial fission complexes. Formation of these complexes is required to promote constriction and fission of the mitochondrial compartment at a late step in mitochondrial division.</text>
</comment>
<evidence type="ECO:0000256" key="6">
    <source>
        <dbReference type="ARBA" id="ARBA00043913"/>
    </source>
</evidence>
<dbReference type="InterPro" id="IPR011047">
    <property type="entry name" value="Quinoprotein_ADH-like_sf"/>
</dbReference>
<dbReference type="PANTHER" id="PTHR22847">
    <property type="entry name" value="WD40 REPEAT PROTEIN"/>
    <property type="match status" value="1"/>
</dbReference>
<feature type="compositionally biased region" description="Polar residues" evidence="8">
    <location>
        <begin position="14"/>
        <end position="23"/>
    </location>
</feature>
<evidence type="ECO:0000256" key="4">
    <source>
        <dbReference type="ARBA" id="ARBA00038415"/>
    </source>
</evidence>
<reference evidence="11 12" key="1">
    <citation type="journal article" date="2020" name="Phytopathology">
        <title>Genome Sequence Resources of Colletotrichum truncatum, C. plurivorum, C. musicola, and C. sojae: Four Species Pathogenic to Soybean (Glycine max).</title>
        <authorList>
            <person name="Rogerio F."/>
            <person name="Boufleur T.R."/>
            <person name="Ciampi-Guillardi M."/>
            <person name="Sukno S.A."/>
            <person name="Thon M.R."/>
            <person name="Massola Junior N.S."/>
            <person name="Baroncelli R."/>
        </authorList>
    </citation>
    <scope>NUCLEOTIDE SEQUENCE [LARGE SCALE GENOMIC DNA]</scope>
    <source>
        <strain evidence="11 12">LFN0009</strain>
    </source>
</reference>
<protein>
    <recommendedName>
        <fullName evidence="5">Mitochondrial division protein 1</fullName>
    </recommendedName>
</protein>
<dbReference type="Gene3D" id="2.130.10.10">
    <property type="entry name" value="YVTN repeat-like/Quinoprotein amine dehydrogenase"/>
    <property type="match status" value="3"/>
</dbReference>
<sequence length="1383" mass="155884">MSGLPTTECAPSPLQVTSPSSDDGLSLSVRAYDTLKSEEESLVCRYETLLSRELGDGSDSISSVTANDMQDDESPSHSENQLHTDPRKRRAQLEAITDRGLRRAAETRTKYTIFGHEFVLKDQVAQATKFFQAMSALISEAAKASPEAGIAWSGVSILLPLLKNPSTAEEANRDGLSYVTSRLRYYIELEHLLWPENLCESGLKVEFESHIVDLYQHILEFQIKSVLRFFRRWLSNTGRDMIRHDDWKGMLSKIKDLEQVVGEDSTILNTISARDKVEEMSSAAEQHYADMRSLLSVAEEQLVEQRRMNKILEDRPIDLHVVHEARHDSSDVQDSPKCETGTRSRILESIQQWADDDAAQPLFWMAGPAGTGKSTIDRTAADTFARGKWLVAGYFFKKGDQTRNDTARIFPTLAMQLAEAMPAFKHCLRKSLNGIDKDAVEKKALDSQFDTLLFHPMGNLRQIDANQRRKVIIVVDALDECERVRHLSVLLSLLCKLQDVNTVRVRFFLTSRSAPEIISAFKRLPEKYHVRKLRLNHAFPQDTKTDIRRFLKARFADIKTRRNVQQEPWPELSDLDRLIELATNPEPLFIYAATLCHFVYDEHRPRNPKSQLRLWLKGSDDNRPQLGQIYDPILSQVFQNNDGAVTSQQLQFLGALALLATPLSTDSLSALLDIDVDEVNWWLPELHAVLDIPAQRHGPIRLLHKSFSDFLLRPKDSKSSDNRVDANNIHAMLATNCIQRMQAGLKQDMCDIRKPGTLKEGIDQRTIDTHIPADLQYACLYWVHHLLSSGRSMGDEISMFLYEHFLHWLEALSLLDSHLDGAAAIEQLFNAVQLWGQRLPNLGRVQGVKPDWDARLQTLEDHESSVDVVAFSADGQLLASACPSFDYPRGIHLWHTTTDTKIRTFPGHGGGIKLITFSSDGQLIASASEGHTALILWESETGKPQHILESSDVNTTRMRVAPNGQVVASKSDDGVGQLRDSRTDTYQMLLLSHGRSVYNISFSPDSELVGFISSYSFEIWTVQTGMRQKTLSSVDQTTFWALSRDGNLMARSLSSSIRIHNSMTGARICTLNGHDGTVEDIVFSPDSRTLASRSINNTIRLWDTKSGTFRNEFKSGKGNVRRITFSPNGELIAFITNKAIAWWDVATGVSQGELTIPENVRDAVFSPNSRLLAVSTYSIEGNCSIFLQDLTTNRRSGTLSDFPWYKTVENIVFSPDSQLIAVSFLVCTMDIWSAQTQAHLHTLQLKEYDARMQTIRFSPDGQTKAASQDDKTVLLWSTSTGRLLQEIRYDTGFVLELIFTPHEIVLLVCQGISGALNDYWGSFALKTHRYRLGDSRTDGIGLTTKGWITRGADNILWLPPEYRPGYVSRKPLGNKRVCDLYYQ</sequence>
<keyword evidence="1 7" id="KW-0853">WD repeat</keyword>
<evidence type="ECO:0000313" key="11">
    <source>
        <dbReference type="EMBL" id="KAF6798278.1"/>
    </source>
</evidence>
<feature type="region of interest" description="Disordered" evidence="8">
    <location>
        <begin position="1"/>
        <end position="25"/>
    </location>
</feature>
<evidence type="ECO:0000256" key="8">
    <source>
        <dbReference type="SAM" id="MobiDB-lite"/>
    </source>
</evidence>
<evidence type="ECO:0000256" key="5">
    <source>
        <dbReference type="ARBA" id="ARBA00039789"/>
    </source>
</evidence>
<dbReference type="Pfam" id="PF00400">
    <property type="entry name" value="WD40"/>
    <property type="match status" value="3"/>
</dbReference>
<dbReference type="Proteomes" id="UP000652219">
    <property type="component" value="Unassembled WGS sequence"/>
</dbReference>
<dbReference type="PROSITE" id="PS50082">
    <property type="entry name" value="WD_REPEATS_2"/>
    <property type="match status" value="2"/>
</dbReference>
<feature type="repeat" description="WD" evidence="7">
    <location>
        <begin position="1071"/>
        <end position="1112"/>
    </location>
</feature>
<name>A0A8H6IV42_9PEZI</name>
<organism evidence="11 12">
    <name type="scientific">Colletotrichum sojae</name>
    <dbReference type="NCBI Taxonomy" id="2175907"/>
    <lineage>
        <taxon>Eukaryota</taxon>
        <taxon>Fungi</taxon>
        <taxon>Dikarya</taxon>
        <taxon>Ascomycota</taxon>
        <taxon>Pezizomycotina</taxon>
        <taxon>Sordariomycetes</taxon>
        <taxon>Hypocreomycetidae</taxon>
        <taxon>Glomerellales</taxon>
        <taxon>Glomerellaceae</taxon>
        <taxon>Colletotrichum</taxon>
        <taxon>Colletotrichum orchidearum species complex</taxon>
    </lineage>
</organism>
<dbReference type="InterPro" id="IPR031359">
    <property type="entry name" value="NACHT_N"/>
</dbReference>
<dbReference type="CDD" id="cd00200">
    <property type="entry name" value="WD40"/>
    <property type="match status" value="1"/>
</dbReference>
<proteinExistence type="inferred from homology"/>
<dbReference type="SUPFAM" id="SSF75011">
    <property type="entry name" value="3-carboxy-cis,cis-mucoante lactonizing enzyme"/>
    <property type="match status" value="1"/>
</dbReference>
<dbReference type="InterPro" id="IPR056884">
    <property type="entry name" value="NPHP3-like_N"/>
</dbReference>
<dbReference type="Gene3D" id="3.40.50.300">
    <property type="entry name" value="P-loop containing nucleotide triphosphate hydrolases"/>
    <property type="match status" value="1"/>
</dbReference>
<evidence type="ECO:0000256" key="1">
    <source>
        <dbReference type="ARBA" id="ARBA00022574"/>
    </source>
</evidence>
<dbReference type="SUPFAM" id="SSF52540">
    <property type="entry name" value="P-loop containing nucleoside triphosphate hydrolases"/>
    <property type="match status" value="1"/>
</dbReference>
<dbReference type="InterPro" id="IPR001680">
    <property type="entry name" value="WD40_rpt"/>
</dbReference>
<feature type="compositionally biased region" description="Basic and acidic residues" evidence="8">
    <location>
        <begin position="74"/>
        <end position="85"/>
    </location>
</feature>
<evidence type="ECO:0000313" key="12">
    <source>
        <dbReference type="Proteomes" id="UP000652219"/>
    </source>
</evidence>
<evidence type="ECO:0000259" key="9">
    <source>
        <dbReference type="Pfam" id="PF17100"/>
    </source>
</evidence>
<evidence type="ECO:0000256" key="7">
    <source>
        <dbReference type="PROSITE-ProRule" id="PRU00221"/>
    </source>
</evidence>
<comment type="caution">
    <text evidence="11">The sequence shown here is derived from an EMBL/GenBank/DDBJ whole genome shotgun (WGS) entry which is preliminary data.</text>
</comment>
<dbReference type="SUPFAM" id="SSF50998">
    <property type="entry name" value="Quinoprotein alcohol dehydrogenase-like"/>
    <property type="match status" value="1"/>
</dbReference>
<keyword evidence="3" id="KW-0175">Coiled coil</keyword>
<feature type="compositionally biased region" description="Polar residues" evidence="8">
    <location>
        <begin position="59"/>
        <end position="68"/>
    </location>
</feature>
<feature type="repeat" description="WD" evidence="7">
    <location>
        <begin position="1245"/>
        <end position="1286"/>
    </location>
</feature>
<gene>
    <name evidence="11" type="ORF">CSOJ01_12710</name>
</gene>
<dbReference type="Pfam" id="PF24883">
    <property type="entry name" value="NPHP3_N"/>
    <property type="match status" value="1"/>
</dbReference>
<keyword evidence="12" id="KW-1185">Reference proteome</keyword>
<keyword evidence="2" id="KW-0677">Repeat</keyword>
<dbReference type="InterPro" id="IPR015943">
    <property type="entry name" value="WD40/YVTN_repeat-like_dom_sf"/>
</dbReference>
<dbReference type="SMART" id="SM00320">
    <property type="entry name" value="WD40"/>
    <property type="match status" value="8"/>
</dbReference>
<dbReference type="GO" id="GO:1990234">
    <property type="term" value="C:transferase complex"/>
    <property type="evidence" value="ECO:0007669"/>
    <property type="project" value="UniProtKB-ARBA"/>
</dbReference>
<evidence type="ECO:0000256" key="2">
    <source>
        <dbReference type="ARBA" id="ARBA00022737"/>
    </source>
</evidence>
<dbReference type="PANTHER" id="PTHR22847:SF637">
    <property type="entry name" value="WD REPEAT DOMAIN 5B"/>
    <property type="match status" value="1"/>
</dbReference>
<feature type="domain" description="Nephrocystin 3-like N-terminal" evidence="10">
    <location>
        <begin position="342"/>
        <end position="512"/>
    </location>
</feature>
<evidence type="ECO:0000256" key="3">
    <source>
        <dbReference type="ARBA" id="ARBA00023054"/>
    </source>
</evidence>
<comment type="similarity">
    <text evidence="4">Belongs to the WD repeat MDV1/CAF4 family.</text>
</comment>
<accession>A0A8H6IV42</accession>
<evidence type="ECO:0000259" key="10">
    <source>
        <dbReference type="Pfam" id="PF24883"/>
    </source>
</evidence>
<dbReference type="InterPro" id="IPR027417">
    <property type="entry name" value="P-loop_NTPase"/>
</dbReference>